<dbReference type="PANTHER" id="PTHR39175:SF1">
    <property type="entry name" value="FAMILY PROTEIN, PUTATIVE (AFU_ORTHOLOGUE AFUA_3G15060)-RELATED"/>
    <property type="match status" value="1"/>
</dbReference>
<accession>A0ABX0W5M3</accession>
<dbReference type="InterPro" id="IPR029068">
    <property type="entry name" value="Glyas_Bleomycin-R_OHBP_Dase"/>
</dbReference>
<reference evidence="2 3" key="1">
    <citation type="submission" date="2018-05" db="EMBL/GenBank/DDBJ databases">
        <authorList>
            <person name="Zhang Y.-J."/>
        </authorList>
    </citation>
    <scope>NUCLEOTIDE SEQUENCE [LARGE SCALE GENOMIC DNA]</scope>
    <source>
        <strain evidence="2 3">CY04</strain>
    </source>
</reference>
<dbReference type="SUPFAM" id="SSF54593">
    <property type="entry name" value="Glyoxalase/Bleomycin resistance protein/Dihydroxybiphenyl dioxygenase"/>
    <property type="match status" value="1"/>
</dbReference>
<dbReference type="PANTHER" id="PTHR39175">
    <property type="entry name" value="FAMILY PROTEIN, PUTATIVE (AFU_ORTHOLOGUE AFUA_3G15060)-RELATED"/>
    <property type="match status" value="1"/>
</dbReference>
<dbReference type="PROSITE" id="PS51819">
    <property type="entry name" value="VOC"/>
    <property type="match status" value="1"/>
</dbReference>
<dbReference type="EMBL" id="QHLQ01000003">
    <property type="protein sequence ID" value="NIZ60238.1"/>
    <property type="molecule type" value="Genomic_DNA"/>
</dbReference>
<sequence length="121" mass="13335">MLAIDHIQIAIPKGNEDECRAFGGDLVGLREIPKPEALQARGGLWFALAGSELHLGVEEPFAPAKKAHPGFRSNDITALAARFETAGQDMVWDTAIKGRQRFFANDPFGNRLEFLQEETSQ</sequence>
<feature type="domain" description="VOC" evidence="1">
    <location>
        <begin position="3"/>
        <end position="117"/>
    </location>
</feature>
<dbReference type="Proteomes" id="UP001429564">
    <property type="component" value="Unassembled WGS sequence"/>
</dbReference>
<name>A0ABX0W5M3_9RHOB</name>
<comment type="caution">
    <text evidence="2">The sequence shown here is derived from an EMBL/GenBank/DDBJ whole genome shotgun (WGS) entry which is preliminary data.</text>
</comment>
<protein>
    <submittedName>
        <fullName evidence="2">Glyoxalase</fullName>
    </submittedName>
</protein>
<keyword evidence="3" id="KW-1185">Reference proteome</keyword>
<proteinExistence type="predicted"/>
<gene>
    <name evidence="2" type="ORF">DL239_04535</name>
</gene>
<dbReference type="RefSeq" id="WP_167682781.1">
    <property type="nucleotide sequence ID" value="NZ_QHLQ01000003.1"/>
</dbReference>
<evidence type="ECO:0000259" key="1">
    <source>
        <dbReference type="PROSITE" id="PS51819"/>
    </source>
</evidence>
<evidence type="ECO:0000313" key="2">
    <source>
        <dbReference type="EMBL" id="NIZ60238.1"/>
    </source>
</evidence>
<evidence type="ECO:0000313" key="3">
    <source>
        <dbReference type="Proteomes" id="UP001429564"/>
    </source>
</evidence>
<dbReference type="InterPro" id="IPR037523">
    <property type="entry name" value="VOC_core"/>
</dbReference>
<dbReference type="Gene3D" id="3.10.180.10">
    <property type="entry name" value="2,3-Dihydroxybiphenyl 1,2-Dioxygenase, domain 1"/>
    <property type="match status" value="1"/>
</dbReference>
<organism evidence="2 3">
    <name type="scientific">Parasedimentitalea denitrificans</name>
    <dbReference type="NCBI Taxonomy" id="2211118"/>
    <lineage>
        <taxon>Bacteria</taxon>
        <taxon>Pseudomonadati</taxon>
        <taxon>Pseudomonadota</taxon>
        <taxon>Alphaproteobacteria</taxon>
        <taxon>Rhodobacterales</taxon>
        <taxon>Paracoccaceae</taxon>
        <taxon>Parasedimentitalea</taxon>
    </lineage>
</organism>